<dbReference type="EMBL" id="JADCLJ010000022">
    <property type="protein sequence ID" value="MBE4909471.1"/>
    <property type="molecule type" value="Genomic_DNA"/>
</dbReference>
<dbReference type="RefSeq" id="WP_193538130.1">
    <property type="nucleotide sequence ID" value="NZ_JADCLJ010000022.1"/>
</dbReference>
<name>A0ABR9QLU2_9BACI</name>
<organism evidence="1 2">
    <name type="scientific">Litchfieldia luteola</name>
    <dbReference type="NCBI Taxonomy" id="682179"/>
    <lineage>
        <taxon>Bacteria</taxon>
        <taxon>Bacillati</taxon>
        <taxon>Bacillota</taxon>
        <taxon>Bacilli</taxon>
        <taxon>Bacillales</taxon>
        <taxon>Bacillaceae</taxon>
        <taxon>Litchfieldia</taxon>
    </lineage>
</organism>
<evidence type="ECO:0000313" key="1">
    <source>
        <dbReference type="EMBL" id="MBE4909471.1"/>
    </source>
</evidence>
<sequence length="149" mass="16952">MYRLVSFFVIFTFVSIMIFFHYQYGHHSAFGHAQSHHEETVEIPISYRLPAITASITQDQSGSWLLEIMTSNFTFTPKKTGSTVIQYNEGHAHLYINGKKINRLYGNYYNLGNLSPGTYAVKVTLNANNHGIYTSAGKEIAFQQIIHVK</sequence>
<protein>
    <submittedName>
        <fullName evidence="1">Uncharacterized protein</fullName>
    </submittedName>
</protein>
<gene>
    <name evidence="1" type="ORF">IMZ08_15580</name>
</gene>
<keyword evidence="2" id="KW-1185">Reference proteome</keyword>
<accession>A0ABR9QLU2</accession>
<reference evidence="1 2" key="1">
    <citation type="submission" date="2020-10" db="EMBL/GenBank/DDBJ databases">
        <title>Bacillus sp. HD4P25, an endophyte from a halophyte.</title>
        <authorList>
            <person name="Sun J.-Q."/>
        </authorList>
    </citation>
    <scope>NUCLEOTIDE SEQUENCE [LARGE SCALE GENOMIC DNA]</scope>
    <source>
        <strain evidence="1 2">YIM 93174</strain>
    </source>
</reference>
<evidence type="ECO:0000313" key="2">
    <source>
        <dbReference type="Proteomes" id="UP001516662"/>
    </source>
</evidence>
<proteinExistence type="predicted"/>
<comment type="caution">
    <text evidence="1">The sequence shown here is derived from an EMBL/GenBank/DDBJ whole genome shotgun (WGS) entry which is preliminary data.</text>
</comment>
<dbReference type="Proteomes" id="UP001516662">
    <property type="component" value="Unassembled WGS sequence"/>
</dbReference>